<proteinExistence type="predicted"/>
<sequence>MVFLHCGFGLWQHSYFMMQNWDKEATAVFVQTGKDQLERGIRPEAAFGEYIDERSVKTRISQPNSFGLFLLALIMFLWLFFRHVIQRWLNPILRLWIDGKMQENFKEGDNDNNGRFWVLRKILAMPKLQLPGMPETPEDDDDCMTFEKALTEKRLKGMPTFRLPFHPRWGSERNM</sequence>
<evidence type="ECO:0000256" key="1">
    <source>
        <dbReference type="SAM" id="Phobius"/>
    </source>
</evidence>
<accession>A0ABQ7G5Q2</accession>
<comment type="caution">
    <text evidence="2">The sequence shown here is derived from an EMBL/GenBank/DDBJ whole genome shotgun (WGS) entry which is preliminary data.</text>
</comment>
<dbReference type="Proteomes" id="UP000815325">
    <property type="component" value="Unassembled WGS sequence"/>
</dbReference>
<name>A0ABQ7G5Q2_DUNSA</name>
<gene>
    <name evidence="2" type="ORF">DUNSADRAFT_15292</name>
</gene>
<keyword evidence="3" id="KW-1185">Reference proteome</keyword>
<evidence type="ECO:0000313" key="3">
    <source>
        <dbReference type="Proteomes" id="UP000815325"/>
    </source>
</evidence>
<dbReference type="EMBL" id="MU070098">
    <property type="protein sequence ID" value="KAF5829936.1"/>
    <property type="molecule type" value="Genomic_DNA"/>
</dbReference>
<feature type="transmembrane region" description="Helical" evidence="1">
    <location>
        <begin position="66"/>
        <end position="85"/>
    </location>
</feature>
<keyword evidence="1" id="KW-1133">Transmembrane helix</keyword>
<evidence type="ECO:0000313" key="2">
    <source>
        <dbReference type="EMBL" id="KAF5829936.1"/>
    </source>
</evidence>
<organism evidence="2 3">
    <name type="scientific">Dunaliella salina</name>
    <name type="common">Green alga</name>
    <name type="synonym">Protococcus salinus</name>
    <dbReference type="NCBI Taxonomy" id="3046"/>
    <lineage>
        <taxon>Eukaryota</taxon>
        <taxon>Viridiplantae</taxon>
        <taxon>Chlorophyta</taxon>
        <taxon>core chlorophytes</taxon>
        <taxon>Chlorophyceae</taxon>
        <taxon>CS clade</taxon>
        <taxon>Chlamydomonadales</taxon>
        <taxon>Dunaliellaceae</taxon>
        <taxon>Dunaliella</taxon>
    </lineage>
</organism>
<reference evidence="2" key="1">
    <citation type="submission" date="2017-08" db="EMBL/GenBank/DDBJ databases">
        <authorList>
            <person name="Polle J.E."/>
            <person name="Barry K."/>
            <person name="Cushman J."/>
            <person name="Schmutz J."/>
            <person name="Tran D."/>
            <person name="Hathwaick L.T."/>
            <person name="Yim W.C."/>
            <person name="Jenkins J."/>
            <person name="Mckie-Krisberg Z.M."/>
            <person name="Prochnik S."/>
            <person name="Lindquist E."/>
            <person name="Dockter R.B."/>
            <person name="Adam C."/>
            <person name="Molina H."/>
            <person name="Bunkerborg J."/>
            <person name="Jin E."/>
            <person name="Buchheim M."/>
            <person name="Magnuson J."/>
        </authorList>
    </citation>
    <scope>NUCLEOTIDE SEQUENCE</scope>
    <source>
        <strain evidence="2">CCAP 19/18</strain>
    </source>
</reference>
<keyword evidence="1" id="KW-0472">Membrane</keyword>
<keyword evidence="1" id="KW-0812">Transmembrane</keyword>
<protein>
    <submittedName>
        <fullName evidence="2">Uncharacterized protein</fullName>
    </submittedName>
</protein>